<reference evidence="10 11" key="1">
    <citation type="submission" date="2020-03" db="EMBL/GenBank/DDBJ databases">
        <title>WGS of actinomycetes isolated from Thailand.</title>
        <authorList>
            <person name="Thawai C."/>
        </authorList>
    </citation>
    <scope>NUCLEOTIDE SEQUENCE [LARGE SCALE GENOMIC DNA]</scope>
    <source>
        <strain evidence="10 11">PRB2-1</strain>
    </source>
</reference>
<evidence type="ECO:0000259" key="9">
    <source>
        <dbReference type="Pfam" id="PF02771"/>
    </source>
</evidence>
<organism evidence="10 11">
    <name type="scientific">Actinacidiphila epipremni</name>
    <dbReference type="NCBI Taxonomy" id="2053013"/>
    <lineage>
        <taxon>Bacteria</taxon>
        <taxon>Bacillati</taxon>
        <taxon>Actinomycetota</taxon>
        <taxon>Actinomycetes</taxon>
        <taxon>Kitasatosporales</taxon>
        <taxon>Streptomycetaceae</taxon>
        <taxon>Actinacidiphila</taxon>
    </lineage>
</organism>
<sequence>MRDLDVVLEPRHELLRTELRGWLARNAPPRPADDDNDSDEQTMLAHRREWHARLSAGGWSAVGWPERFGGRAADALDRYLYHEELTRAGVPRLLTTAGIALVGPVLMRHGTPEQQARHLPRILSGEELWCLGLTEPDAGSDLAGLRAEARLEDGGWVLSGRKTWVRWAEPATHCAVLVRTEQAPRHRGLSFLAVALNDPAVTVRPLRSADGRHTWDTVDFDAVRVPADALIGERGGGWAVAMGLMELERADQSFADHTDLLELLRTALAAAGARHRRGEIDDAALSRLHRGAVAVWTRCQLFRAVNLRTARRLRAGEPVGDEGSLIRLHWTRAYQELAAVVEDACGPGLLAADAWSRRYLDARATSIFSGSSEIQRTVVGERIARLPRTRTRTRTTPKG</sequence>
<proteinExistence type="inferred from homology"/>
<dbReference type="InterPro" id="IPR009075">
    <property type="entry name" value="AcylCo_DH/oxidase_C"/>
</dbReference>
<feature type="domain" description="Acyl-CoA dehydrogenase/oxidase N-terminal" evidence="9">
    <location>
        <begin position="10"/>
        <end position="126"/>
    </location>
</feature>
<evidence type="ECO:0000256" key="3">
    <source>
        <dbReference type="ARBA" id="ARBA00022630"/>
    </source>
</evidence>
<gene>
    <name evidence="10" type="ORF">HCN08_14735</name>
</gene>
<evidence type="ECO:0000256" key="6">
    <source>
        <dbReference type="RuleBase" id="RU362125"/>
    </source>
</evidence>
<dbReference type="SUPFAM" id="SSF56645">
    <property type="entry name" value="Acyl-CoA dehydrogenase NM domain-like"/>
    <property type="match status" value="1"/>
</dbReference>
<comment type="similarity">
    <text evidence="2 6">Belongs to the acyl-CoA dehydrogenase family.</text>
</comment>
<dbReference type="InterPro" id="IPR052161">
    <property type="entry name" value="Mycobact_Acyl-CoA_DH"/>
</dbReference>
<evidence type="ECO:0000256" key="4">
    <source>
        <dbReference type="ARBA" id="ARBA00022827"/>
    </source>
</evidence>
<comment type="cofactor">
    <cofactor evidence="1 6">
        <name>FAD</name>
        <dbReference type="ChEBI" id="CHEBI:57692"/>
    </cofactor>
</comment>
<dbReference type="PANTHER" id="PTHR43292:SF3">
    <property type="entry name" value="ACYL-COA DEHYDROGENASE FADE29"/>
    <property type="match status" value="1"/>
</dbReference>
<keyword evidence="3 6" id="KW-0285">Flavoprotein</keyword>
<dbReference type="SUPFAM" id="SSF47203">
    <property type="entry name" value="Acyl-CoA dehydrogenase C-terminal domain-like"/>
    <property type="match status" value="1"/>
</dbReference>
<dbReference type="Pfam" id="PF02771">
    <property type="entry name" value="Acyl-CoA_dh_N"/>
    <property type="match status" value="1"/>
</dbReference>
<dbReference type="PROSITE" id="PS00072">
    <property type="entry name" value="ACYL_COA_DH_1"/>
    <property type="match status" value="1"/>
</dbReference>
<dbReference type="Gene3D" id="1.10.540.10">
    <property type="entry name" value="Acyl-CoA dehydrogenase/oxidase, N-terminal domain"/>
    <property type="match status" value="1"/>
</dbReference>
<evidence type="ECO:0008006" key="12">
    <source>
        <dbReference type="Google" id="ProtNLM"/>
    </source>
</evidence>
<keyword evidence="5 6" id="KW-0560">Oxidoreductase</keyword>
<evidence type="ECO:0000313" key="11">
    <source>
        <dbReference type="Proteomes" id="UP000734511"/>
    </source>
</evidence>
<dbReference type="InterPro" id="IPR006091">
    <property type="entry name" value="Acyl-CoA_Oxase/DH_mid-dom"/>
</dbReference>
<dbReference type="Proteomes" id="UP000734511">
    <property type="component" value="Unassembled WGS sequence"/>
</dbReference>
<dbReference type="EMBL" id="JAATEJ010000010">
    <property type="protein sequence ID" value="NJP44640.1"/>
    <property type="molecule type" value="Genomic_DNA"/>
</dbReference>
<feature type="domain" description="Acyl-CoA dehydrogenase/oxidase C-terminal" evidence="7">
    <location>
        <begin position="235"/>
        <end position="383"/>
    </location>
</feature>
<keyword evidence="4 6" id="KW-0274">FAD</keyword>
<evidence type="ECO:0000256" key="1">
    <source>
        <dbReference type="ARBA" id="ARBA00001974"/>
    </source>
</evidence>
<protein>
    <recommendedName>
        <fullName evidence="12">Acyl-CoA dehydrogenase</fullName>
    </recommendedName>
</protein>
<dbReference type="Gene3D" id="1.20.140.10">
    <property type="entry name" value="Butyryl-CoA Dehydrogenase, subunit A, domain 3"/>
    <property type="match status" value="1"/>
</dbReference>
<dbReference type="InterPro" id="IPR006089">
    <property type="entry name" value="Acyl-CoA_DH_CS"/>
</dbReference>
<dbReference type="Pfam" id="PF02770">
    <property type="entry name" value="Acyl-CoA_dh_M"/>
    <property type="match status" value="1"/>
</dbReference>
<dbReference type="InterPro" id="IPR036250">
    <property type="entry name" value="AcylCo_DH-like_C"/>
</dbReference>
<dbReference type="RefSeq" id="WP_167983509.1">
    <property type="nucleotide sequence ID" value="NZ_JAATEJ010000010.1"/>
</dbReference>
<comment type="caution">
    <text evidence="10">The sequence shown here is derived from an EMBL/GenBank/DDBJ whole genome shotgun (WGS) entry which is preliminary data.</text>
</comment>
<name>A0ABX0ZNQ2_9ACTN</name>
<dbReference type="InterPro" id="IPR013786">
    <property type="entry name" value="AcylCoA_DH/ox_N"/>
</dbReference>
<dbReference type="Pfam" id="PF00441">
    <property type="entry name" value="Acyl-CoA_dh_1"/>
    <property type="match status" value="1"/>
</dbReference>
<keyword evidence="11" id="KW-1185">Reference proteome</keyword>
<evidence type="ECO:0000256" key="5">
    <source>
        <dbReference type="ARBA" id="ARBA00023002"/>
    </source>
</evidence>
<dbReference type="PANTHER" id="PTHR43292">
    <property type="entry name" value="ACYL-COA DEHYDROGENASE"/>
    <property type="match status" value="1"/>
</dbReference>
<dbReference type="Gene3D" id="2.40.110.10">
    <property type="entry name" value="Butyryl-CoA Dehydrogenase, subunit A, domain 2"/>
    <property type="match status" value="1"/>
</dbReference>
<evidence type="ECO:0000313" key="10">
    <source>
        <dbReference type="EMBL" id="NJP44640.1"/>
    </source>
</evidence>
<evidence type="ECO:0000256" key="2">
    <source>
        <dbReference type="ARBA" id="ARBA00009347"/>
    </source>
</evidence>
<dbReference type="InterPro" id="IPR046373">
    <property type="entry name" value="Acyl-CoA_Oxase/DH_mid-dom_sf"/>
</dbReference>
<feature type="domain" description="Acyl-CoA oxidase/dehydrogenase middle" evidence="8">
    <location>
        <begin position="130"/>
        <end position="217"/>
    </location>
</feature>
<accession>A0ABX0ZNQ2</accession>
<evidence type="ECO:0000259" key="8">
    <source>
        <dbReference type="Pfam" id="PF02770"/>
    </source>
</evidence>
<dbReference type="InterPro" id="IPR037069">
    <property type="entry name" value="AcylCoA_DH/ox_N_sf"/>
</dbReference>
<dbReference type="InterPro" id="IPR009100">
    <property type="entry name" value="AcylCoA_DH/oxidase_NM_dom_sf"/>
</dbReference>
<evidence type="ECO:0000259" key="7">
    <source>
        <dbReference type="Pfam" id="PF00441"/>
    </source>
</evidence>